<feature type="region of interest" description="Disordered" evidence="2">
    <location>
        <begin position="984"/>
        <end position="1059"/>
    </location>
</feature>
<feature type="compositionally biased region" description="Polar residues" evidence="2">
    <location>
        <begin position="668"/>
        <end position="694"/>
    </location>
</feature>
<evidence type="ECO:0000259" key="4">
    <source>
        <dbReference type="Pfam" id="PF06722"/>
    </source>
</evidence>
<feature type="compositionally biased region" description="Basic and acidic residues" evidence="2">
    <location>
        <begin position="1045"/>
        <end position="1059"/>
    </location>
</feature>
<sequence>MGRPTQQEASAAFQSGSALDVLAQDACMVDLTTSESPEDDLPPPPYGDSYGEIRNEKDGLGTSANVTDDGRVDIRINQLNRRLSHIFSPALSHHLQSIQDSSQEPPPYISPSLRGKDGAPPLALNVVIHVVGSRGDVQPFVALGKVLRDTYGHRVRLATHPKFRAFVLENSLEFFSIGCDPSRLMAYMSKNPNLMPGIRSLSNGDVGQRRKDVSEYIQGCWRSCYETGDGLDDNFDQLDLKSTSAPRPFVADCIIANPPSFAHIHCAEKLGVPLHIMFTMPYSPTQAFPHPLANVQSSNADPQLTNYLSYAMIEGLSWQGVGDIVNRFRSKCLGLDPISVLRGPGVLQRLRIPHTYAWSPALIPKPKDWGAEITISGFYLLNQASSYTPNPQLQSFLDAGPPPVYIGFGSIYLEKANAMTALVLEATKKTGQRILLSQGWGGMGAQELDIDRTKVFILGDVPHDWLFKHVSCLVHHGGAGTTAAGMTAGRPTVVVPFFGDQPFWGGMVSRAGAGPAPIPHNQLTADKLADAINFCLEPRTQDHAKDLADTIASERGTEEGAQSFHHFLDVDRLRCLLAPSRPAVWRVRRTKVRLSTFAACTLANANLLDFNDLKLFRAQEYETDAGPTDPISGAFVAACDAVGTMTMALVETPSETWKAMQLPFKAGQQDSQTSNAGRQSMSSESAATSQTSLNLRGGPSDTRIPLVRSKSTASPSTKDDKRSQLRSRQGRTDMPLVKSLEPKNKDMLRHSGAHLSKGAGSFAKALVQSPMTLSMGLTRGCHNLPKMWGDETVRPQAQVKDAKSGFTTAGKQFGLGWYDGITGLVTQPWQGAQKDGVGGLVAGIGKGVAGFIAKPLAGSVGILGYPMKGLHRQVQNTFNRNLQTYISASRAAQGYEEWQQSSEAEKQDVVERWSLIQKYLKNKSCPDEFMRDILETHYKARNSTMGEPHRSSIGGVANARPLEAGKESVDPQDDSGASTASLMTAAEDEGSQSSSGQSPPRDTSSSGSTGSNKVYTSQTQIRRKEVPGRQASEGDMRQALAASEEEAKRRATEESEYDRHVERLLAQTLLEHRDADSHAWAYPDLTEDVDDMSMNERMAAEKTEEDIVMEYVRKQSLLEAHHRHKGKSARRSTWDDRDDEDDEELQRALQKSLQEHEGLPTGSSKGAPSRL</sequence>
<dbReference type="Pfam" id="PF06722">
    <property type="entry name" value="EryCIII-like_C"/>
    <property type="match status" value="1"/>
</dbReference>
<dbReference type="GO" id="GO:0005975">
    <property type="term" value="P:carbohydrate metabolic process"/>
    <property type="evidence" value="ECO:0007669"/>
    <property type="project" value="InterPro"/>
</dbReference>
<dbReference type="CDD" id="cd03784">
    <property type="entry name" value="GT1_Gtf-like"/>
    <property type="match status" value="1"/>
</dbReference>
<feature type="compositionally biased region" description="Polar residues" evidence="2">
    <location>
        <begin position="1001"/>
        <end position="1020"/>
    </location>
</feature>
<feature type="region of interest" description="Disordered" evidence="2">
    <location>
        <begin position="95"/>
        <end position="115"/>
    </location>
</feature>
<evidence type="ECO:0000256" key="2">
    <source>
        <dbReference type="SAM" id="MobiDB-lite"/>
    </source>
</evidence>
<dbReference type="EMBL" id="ML992509">
    <property type="protein sequence ID" value="KAF2222008.1"/>
    <property type="molecule type" value="Genomic_DNA"/>
</dbReference>
<feature type="compositionally biased region" description="Low complexity" evidence="2">
    <location>
        <begin position="991"/>
        <end position="1000"/>
    </location>
</feature>
<feature type="compositionally biased region" description="Polar residues" evidence="2">
    <location>
        <begin position="1161"/>
        <end position="1171"/>
    </location>
</feature>
<evidence type="ECO:0000313" key="6">
    <source>
        <dbReference type="Proteomes" id="UP000799538"/>
    </source>
</evidence>
<reference evidence="6" key="1">
    <citation type="journal article" date="2020" name="Stud. Mycol.">
        <title>101 Dothideomycetes genomes: A test case for predicting lifestyles and emergence of pathogens.</title>
        <authorList>
            <person name="Haridas S."/>
            <person name="Albert R."/>
            <person name="Binder M."/>
            <person name="Bloem J."/>
            <person name="LaButti K."/>
            <person name="Salamov A."/>
            <person name="Andreopoulos B."/>
            <person name="Baker S."/>
            <person name="Barry K."/>
            <person name="Bills G."/>
            <person name="Bluhm B."/>
            <person name="Cannon C."/>
            <person name="Castanera R."/>
            <person name="Culley D."/>
            <person name="Daum C."/>
            <person name="Ezra D."/>
            <person name="Gonzalez J."/>
            <person name="Henrissat B."/>
            <person name="Kuo A."/>
            <person name="Liang C."/>
            <person name="Lipzen A."/>
            <person name="Lutzoni F."/>
            <person name="Magnuson J."/>
            <person name="Mondo S."/>
            <person name="Nolan M."/>
            <person name="Ohm R."/>
            <person name="Pangilinan J."/>
            <person name="Park H.-J."/>
            <person name="Ramirez L."/>
            <person name="Alfaro M."/>
            <person name="Sun H."/>
            <person name="Tritt A."/>
            <person name="Yoshinaga Y."/>
            <person name="Zwiers L.-H."/>
            <person name="Turgeon B."/>
            <person name="Goodwin S."/>
            <person name="Spatafora J."/>
            <person name="Crous P."/>
            <person name="Grigoriev I."/>
        </authorList>
    </citation>
    <scope>NUCLEOTIDE SEQUENCE [LARGE SCALE GENOMIC DNA]</scope>
    <source>
        <strain evidence="6">CECT 20119</strain>
    </source>
</reference>
<dbReference type="Proteomes" id="UP000799538">
    <property type="component" value="Unassembled WGS sequence"/>
</dbReference>
<accession>A0A6A6G8W5</accession>
<dbReference type="InterPro" id="IPR002213">
    <property type="entry name" value="UDP_glucos_trans"/>
</dbReference>
<evidence type="ECO:0000313" key="5">
    <source>
        <dbReference type="EMBL" id="KAF2222008.1"/>
    </source>
</evidence>
<dbReference type="SUPFAM" id="SSF53756">
    <property type="entry name" value="UDP-Glycosyltransferase/glycogen phosphorylase"/>
    <property type="match status" value="1"/>
</dbReference>
<dbReference type="PROSITE" id="PS50330">
    <property type="entry name" value="UIM"/>
    <property type="match status" value="1"/>
</dbReference>
<dbReference type="FunFam" id="3.40.50.2000:FF:000100">
    <property type="entry name" value="Glycosyltransferase family 1 protein"/>
    <property type="match status" value="1"/>
</dbReference>
<feature type="compositionally biased region" description="Basic residues" evidence="2">
    <location>
        <begin position="1121"/>
        <end position="1130"/>
    </location>
</feature>
<evidence type="ECO:0000259" key="3">
    <source>
        <dbReference type="Pfam" id="PF03033"/>
    </source>
</evidence>
<feature type="region of interest" description="Disordered" evidence="2">
    <location>
        <begin position="665"/>
        <end position="739"/>
    </location>
</feature>
<name>A0A6A6G8W5_9PEZI</name>
<dbReference type="OrthoDB" id="5835829at2759"/>
<dbReference type="FunFam" id="3.40.50.2000:FF:000009">
    <property type="entry name" value="Sterol 3-beta-glucosyltransferase UGT80A2"/>
    <property type="match status" value="1"/>
</dbReference>
<dbReference type="InterPro" id="IPR010610">
    <property type="entry name" value="EryCIII-like_C"/>
</dbReference>
<keyword evidence="1" id="KW-0808">Transferase</keyword>
<dbReference type="InterPro" id="IPR050426">
    <property type="entry name" value="Glycosyltransferase_28"/>
</dbReference>
<dbReference type="PANTHER" id="PTHR48050:SF13">
    <property type="entry name" value="STEROL 3-BETA-GLUCOSYLTRANSFERASE UGT80A2"/>
    <property type="match status" value="1"/>
</dbReference>
<dbReference type="PANTHER" id="PTHR48050">
    <property type="entry name" value="STEROL 3-BETA-GLUCOSYLTRANSFERASE"/>
    <property type="match status" value="1"/>
</dbReference>
<dbReference type="InterPro" id="IPR004276">
    <property type="entry name" value="GlycoTrans_28_N"/>
</dbReference>
<proteinExistence type="predicted"/>
<dbReference type="Pfam" id="PF03033">
    <property type="entry name" value="Glyco_transf_28"/>
    <property type="match status" value="1"/>
</dbReference>
<dbReference type="AlphaFoldDB" id="A0A6A6G8W5"/>
<feature type="region of interest" description="Disordered" evidence="2">
    <location>
        <begin position="1117"/>
        <end position="1171"/>
    </location>
</feature>
<feature type="domain" description="Glycosyltransferase family 28 N-terminal" evidence="3">
    <location>
        <begin position="126"/>
        <end position="288"/>
    </location>
</feature>
<evidence type="ECO:0000256" key="1">
    <source>
        <dbReference type="ARBA" id="ARBA00022679"/>
    </source>
</evidence>
<feature type="compositionally biased region" description="Basic and acidic residues" evidence="2">
    <location>
        <begin position="1022"/>
        <end position="1036"/>
    </location>
</feature>
<organism evidence="5 6">
    <name type="scientific">Elsinoe ampelina</name>
    <dbReference type="NCBI Taxonomy" id="302913"/>
    <lineage>
        <taxon>Eukaryota</taxon>
        <taxon>Fungi</taxon>
        <taxon>Dikarya</taxon>
        <taxon>Ascomycota</taxon>
        <taxon>Pezizomycotina</taxon>
        <taxon>Dothideomycetes</taxon>
        <taxon>Dothideomycetidae</taxon>
        <taxon>Myriangiales</taxon>
        <taxon>Elsinoaceae</taxon>
        <taxon>Elsinoe</taxon>
    </lineage>
</organism>
<gene>
    <name evidence="5" type="ORF">BDZ85DRAFT_264741</name>
</gene>
<dbReference type="GO" id="GO:0016906">
    <property type="term" value="F:sterol 3-beta-glucosyltransferase activity"/>
    <property type="evidence" value="ECO:0007669"/>
    <property type="project" value="UniProtKB-ARBA"/>
</dbReference>
<dbReference type="Gene3D" id="3.40.50.2000">
    <property type="entry name" value="Glycogen Phosphorylase B"/>
    <property type="match status" value="2"/>
</dbReference>
<keyword evidence="6" id="KW-1185">Reference proteome</keyword>
<dbReference type="InterPro" id="IPR003903">
    <property type="entry name" value="UIM_dom"/>
</dbReference>
<protein>
    <submittedName>
        <fullName evidence="5">Uncharacterized protein</fullName>
    </submittedName>
</protein>
<feature type="domain" description="Erythromycin biosynthesis protein CIII-like C-terminal" evidence="4">
    <location>
        <begin position="458"/>
        <end position="559"/>
    </location>
</feature>
<feature type="region of interest" description="Disordered" evidence="2">
    <location>
        <begin position="29"/>
        <end position="64"/>
    </location>
</feature>